<dbReference type="Proteomes" id="UP000824267">
    <property type="component" value="Unassembled WGS sequence"/>
</dbReference>
<dbReference type="InterPro" id="IPR011066">
    <property type="entry name" value="MscS_channel_C_sf"/>
</dbReference>
<evidence type="ECO:0000256" key="7">
    <source>
        <dbReference type="SAM" id="Phobius"/>
    </source>
</evidence>
<evidence type="ECO:0000256" key="5">
    <source>
        <dbReference type="ARBA" id="ARBA00022989"/>
    </source>
</evidence>
<feature type="domain" description="Mechanosensitive ion channel MscS" evidence="8">
    <location>
        <begin position="112"/>
        <end position="178"/>
    </location>
</feature>
<evidence type="ECO:0000256" key="6">
    <source>
        <dbReference type="ARBA" id="ARBA00023136"/>
    </source>
</evidence>
<dbReference type="GO" id="GO:0005886">
    <property type="term" value="C:plasma membrane"/>
    <property type="evidence" value="ECO:0007669"/>
    <property type="project" value="UniProtKB-SubCell"/>
</dbReference>
<name>A0A9D1UHF3_9BACT</name>
<evidence type="ECO:0000256" key="3">
    <source>
        <dbReference type="ARBA" id="ARBA00022475"/>
    </source>
</evidence>
<dbReference type="InterPro" id="IPR023408">
    <property type="entry name" value="MscS_beta-dom_sf"/>
</dbReference>
<keyword evidence="6 7" id="KW-0472">Membrane</keyword>
<dbReference type="Gene3D" id="2.30.30.60">
    <property type="match status" value="1"/>
</dbReference>
<keyword evidence="4 7" id="KW-0812">Transmembrane</keyword>
<dbReference type="SUPFAM" id="SSF50182">
    <property type="entry name" value="Sm-like ribonucleoproteins"/>
    <property type="match status" value="1"/>
</dbReference>
<keyword evidence="3" id="KW-1003">Cell membrane</keyword>
<reference evidence="9" key="1">
    <citation type="journal article" date="2021" name="PeerJ">
        <title>Extensive microbial diversity within the chicken gut microbiome revealed by metagenomics and culture.</title>
        <authorList>
            <person name="Gilroy R."/>
            <person name="Ravi A."/>
            <person name="Getino M."/>
            <person name="Pursley I."/>
            <person name="Horton D.L."/>
            <person name="Alikhan N.F."/>
            <person name="Baker D."/>
            <person name="Gharbi K."/>
            <person name="Hall N."/>
            <person name="Watson M."/>
            <person name="Adriaenssens E.M."/>
            <person name="Foster-Nyarko E."/>
            <person name="Jarju S."/>
            <person name="Secka A."/>
            <person name="Antonio M."/>
            <person name="Oren A."/>
            <person name="Chaudhuri R.R."/>
            <person name="La Ragione R."/>
            <person name="Hildebrand F."/>
            <person name="Pallen M.J."/>
        </authorList>
    </citation>
    <scope>NUCLEOTIDE SEQUENCE</scope>
    <source>
        <strain evidence="9">Gambia16-930</strain>
    </source>
</reference>
<dbReference type="InterPro" id="IPR008910">
    <property type="entry name" value="MSC_TM_helix"/>
</dbReference>
<gene>
    <name evidence="9" type="ORF">IAC47_06930</name>
</gene>
<feature type="transmembrane region" description="Helical" evidence="7">
    <location>
        <begin position="29"/>
        <end position="46"/>
    </location>
</feature>
<dbReference type="EMBL" id="DXGG01000219">
    <property type="protein sequence ID" value="HIW87989.1"/>
    <property type="molecule type" value="Genomic_DNA"/>
</dbReference>
<dbReference type="SUPFAM" id="SSF82689">
    <property type="entry name" value="Mechanosensitive channel protein MscS (YggB), C-terminal domain"/>
    <property type="match status" value="1"/>
</dbReference>
<dbReference type="SUPFAM" id="SSF82861">
    <property type="entry name" value="Mechanosensitive channel protein MscS (YggB), transmembrane region"/>
    <property type="match status" value="1"/>
</dbReference>
<sequence>MNLMSASVITWTDILSFIKDVFFKYGPKLIIACIILYVGFRLIKFLCGRLKKIFERRNVDISLRPFLLSIVSIGLKILLVLTVIGYLGVAMTQFTAIIASAGVAIGLALSGTLQNVAGGVVLLVLRPFKVGDYIATQGYEGTVKSILIFHTTLVTVDNKVVIIPNGALSSTSLINYSRMDTRRIDIVFNLGHGVDLNALNPKIVELAKQDKRVFADPEPKVIATISNLSVSLDLRFWCTNDDYWDVLADMNKKVYDFLVEADVQLPYSKINVVDKQNERE</sequence>
<comment type="caution">
    <text evidence="9">The sequence shown here is derived from an EMBL/GenBank/DDBJ whole genome shotgun (WGS) entry which is preliminary data.</text>
</comment>
<proteinExistence type="inferred from homology"/>
<dbReference type="InterPro" id="IPR006686">
    <property type="entry name" value="MscS_channel_CS"/>
</dbReference>
<dbReference type="Gene3D" id="3.30.70.100">
    <property type="match status" value="1"/>
</dbReference>
<dbReference type="PANTHER" id="PTHR30221">
    <property type="entry name" value="SMALL-CONDUCTANCE MECHANOSENSITIVE CHANNEL"/>
    <property type="match status" value="1"/>
</dbReference>
<dbReference type="Gene3D" id="1.10.287.1260">
    <property type="match status" value="1"/>
</dbReference>
<dbReference type="Pfam" id="PF05552">
    <property type="entry name" value="MS_channel_1st_1"/>
    <property type="match status" value="1"/>
</dbReference>
<protein>
    <submittedName>
        <fullName evidence="9">Mechanosensitive ion channel</fullName>
    </submittedName>
</protein>
<keyword evidence="5 7" id="KW-1133">Transmembrane helix</keyword>
<dbReference type="InterPro" id="IPR010920">
    <property type="entry name" value="LSM_dom_sf"/>
</dbReference>
<dbReference type="Pfam" id="PF00924">
    <property type="entry name" value="MS_channel_2nd"/>
    <property type="match status" value="1"/>
</dbReference>
<evidence type="ECO:0000256" key="1">
    <source>
        <dbReference type="ARBA" id="ARBA00004651"/>
    </source>
</evidence>
<feature type="transmembrane region" description="Helical" evidence="7">
    <location>
        <begin position="66"/>
        <end position="88"/>
    </location>
</feature>
<dbReference type="InterPro" id="IPR006685">
    <property type="entry name" value="MscS_channel_2nd"/>
</dbReference>
<organism evidence="9 10">
    <name type="scientific">Candidatus Onthomorpha intestinigallinarum</name>
    <dbReference type="NCBI Taxonomy" id="2840880"/>
    <lineage>
        <taxon>Bacteria</taxon>
        <taxon>Pseudomonadati</taxon>
        <taxon>Bacteroidota</taxon>
        <taxon>Bacteroidia</taxon>
        <taxon>Bacteroidales</taxon>
        <taxon>Candidatus Onthomorpha</taxon>
    </lineage>
</organism>
<evidence type="ECO:0000256" key="4">
    <source>
        <dbReference type="ARBA" id="ARBA00022692"/>
    </source>
</evidence>
<evidence type="ECO:0000313" key="9">
    <source>
        <dbReference type="EMBL" id="HIW87989.1"/>
    </source>
</evidence>
<accession>A0A9D1UHF3</accession>
<dbReference type="InterPro" id="IPR011014">
    <property type="entry name" value="MscS_channel_TM-2"/>
</dbReference>
<dbReference type="GO" id="GO:0008381">
    <property type="term" value="F:mechanosensitive monoatomic ion channel activity"/>
    <property type="evidence" value="ECO:0007669"/>
    <property type="project" value="InterPro"/>
</dbReference>
<dbReference type="AlphaFoldDB" id="A0A9D1UHF3"/>
<comment type="similarity">
    <text evidence="2">Belongs to the MscS (TC 1.A.23) family.</text>
</comment>
<comment type="subcellular location">
    <subcellularLocation>
        <location evidence="1">Cell membrane</location>
        <topology evidence="1">Multi-pass membrane protein</topology>
    </subcellularLocation>
</comment>
<dbReference type="InterPro" id="IPR045275">
    <property type="entry name" value="MscS_archaea/bacteria_type"/>
</dbReference>
<evidence type="ECO:0000256" key="2">
    <source>
        <dbReference type="ARBA" id="ARBA00008017"/>
    </source>
</evidence>
<reference evidence="9" key="2">
    <citation type="submission" date="2021-04" db="EMBL/GenBank/DDBJ databases">
        <authorList>
            <person name="Gilroy R."/>
        </authorList>
    </citation>
    <scope>NUCLEOTIDE SEQUENCE</scope>
    <source>
        <strain evidence="9">Gambia16-930</strain>
    </source>
</reference>
<evidence type="ECO:0000313" key="10">
    <source>
        <dbReference type="Proteomes" id="UP000824267"/>
    </source>
</evidence>
<evidence type="ECO:0000259" key="8">
    <source>
        <dbReference type="Pfam" id="PF00924"/>
    </source>
</evidence>
<dbReference type="PANTHER" id="PTHR30221:SF1">
    <property type="entry name" value="SMALL-CONDUCTANCE MECHANOSENSITIVE CHANNEL"/>
    <property type="match status" value="1"/>
</dbReference>
<feature type="transmembrane region" description="Helical" evidence="7">
    <location>
        <begin position="94"/>
        <end position="125"/>
    </location>
</feature>
<dbReference type="PROSITE" id="PS01246">
    <property type="entry name" value="UPF0003"/>
    <property type="match status" value="1"/>
</dbReference>